<dbReference type="AlphaFoldDB" id="A0AAE8N1Y1"/>
<evidence type="ECO:0000256" key="3">
    <source>
        <dbReference type="SAM" id="MobiDB-lite"/>
    </source>
</evidence>
<sequence>MRPLQATLLLGVFGLQLASAQEDTREDGATIVDSPDPDNFVRRSGARATVLGDYVFIDGGEMTQLVNGKNLAEGHTMMNSTLWIDVSESWSPSTVAINVVKKPGPKLSLQAIWPGEDRSSFYIWGGRVMASDGRADGLSKSEMWRFTTGGEGGGQWASEIPNESDAFASLLLPQRGAYTTVNNTGYFVGGTVIQSSDPTLKVGMQPVPGMISFNMDTRTFSNDSTADISPFGTMLGGTAEYVPGYGPNGLVMLFGGYGYTLLPGFRDVEHTRQFDSVNFFDPVTKDWYWQRTTGDTPPARLDHCSVGVRSSSGTYEIFVYGGYDPMNKQTFDSVYVLSLPGFVWKQVKGDAPGGLRSGQTCVVVGNRQMLTIGGVDTYADQPWKAKDPFPQGLGIFDMTDLEWKNDFDSKAAAYDSPQMIKDWYSETGVQSVKWSTPETESLFTTASSDIVDVEQPEEKTVPAGAIAGGVVGGVAALALAGGLFWWLRRKKSAGSDDEAPESAKEVTSHQSSGSALPPSELPEKAHQREPVELHDQPKPGPPPVELE</sequence>
<keyword evidence="4" id="KW-1133">Transmembrane helix</keyword>
<dbReference type="EMBL" id="ONZQ02000008">
    <property type="protein sequence ID" value="SPO03327.1"/>
    <property type="molecule type" value="Genomic_DNA"/>
</dbReference>
<dbReference type="SUPFAM" id="SSF50965">
    <property type="entry name" value="Galactose oxidase, central domain"/>
    <property type="match status" value="1"/>
</dbReference>
<evidence type="ECO:0000256" key="2">
    <source>
        <dbReference type="ARBA" id="ARBA00022737"/>
    </source>
</evidence>
<feature type="compositionally biased region" description="Basic and acidic residues" evidence="3">
    <location>
        <begin position="521"/>
        <end position="537"/>
    </location>
</feature>
<evidence type="ECO:0008006" key="8">
    <source>
        <dbReference type="Google" id="ProtNLM"/>
    </source>
</evidence>
<dbReference type="Pfam" id="PF24681">
    <property type="entry name" value="Kelch_KLHDC2_KLHL20_DRC7"/>
    <property type="match status" value="1"/>
</dbReference>
<feature type="region of interest" description="Disordered" evidence="3">
    <location>
        <begin position="494"/>
        <end position="547"/>
    </location>
</feature>
<feature type="chain" id="PRO_5042109710" description="Kelch repeat-containing protein" evidence="5">
    <location>
        <begin position="21"/>
        <end position="547"/>
    </location>
</feature>
<dbReference type="Gene3D" id="2.120.10.80">
    <property type="entry name" value="Kelch-type beta propeller"/>
    <property type="match status" value="1"/>
</dbReference>
<keyword evidence="4" id="KW-0472">Membrane</keyword>
<evidence type="ECO:0000256" key="1">
    <source>
        <dbReference type="ARBA" id="ARBA00022441"/>
    </source>
</evidence>
<dbReference type="PANTHER" id="PTHR46093">
    <property type="entry name" value="ACYL-COA-BINDING DOMAIN-CONTAINING PROTEIN 5"/>
    <property type="match status" value="1"/>
</dbReference>
<dbReference type="PANTHER" id="PTHR46093:SF18">
    <property type="entry name" value="FIBRONECTIN TYPE-III DOMAIN-CONTAINING PROTEIN"/>
    <property type="match status" value="1"/>
</dbReference>
<dbReference type="Proteomes" id="UP001187682">
    <property type="component" value="Unassembled WGS sequence"/>
</dbReference>
<keyword evidence="2" id="KW-0677">Repeat</keyword>
<keyword evidence="7" id="KW-1185">Reference proteome</keyword>
<evidence type="ECO:0000256" key="5">
    <source>
        <dbReference type="SAM" id="SignalP"/>
    </source>
</evidence>
<dbReference type="InterPro" id="IPR015915">
    <property type="entry name" value="Kelch-typ_b-propeller"/>
</dbReference>
<gene>
    <name evidence="6" type="ORF">DNG_06009</name>
</gene>
<dbReference type="InterPro" id="IPR011043">
    <property type="entry name" value="Gal_Oxase/kelch_b-propeller"/>
</dbReference>
<accession>A0AAE8N1Y1</accession>
<name>A0AAE8N1Y1_9PEZI</name>
<keyword evidence="4" id="KW-0812">Transmembrane</keyword>
<evidence type="ECO:0000313" key="6">
    <source>
        <dbReference type="EMBL" id="SPO03327.1"/>
    </source>
</evidence>
<keyword evidence="5" id="KW-0732">Signal</keyword>
<feature type="signal peptide" evidence="5">
    <location>
        <begin position="1"/>
        <end position="20"/>
    </location>
</feature>
<evidence type="ECO:0000313" key="7">
    <source>
        <dbReference type="Proteomes" id="UP001187682"/>
    </source>
</evidence>
<organism evidence="6 7">
    <name type="scientific">Cephalotrichum gorgonifer</name>
    <dbReference type="NCBI Taxonomy" id="2041049"/>
    <lineage>
        <taxon>Eukaryota</taxon>
        <taxon>Fungi</taxon>
        <taxon>Dikarya</taxon>
        <taxon>Ascomycota</taxon>
        <taxon>Pezizomycotina</taxon>
        <taxon>Sordariomycetes</taxon>
        <taxon>Hypocreomycetidae</taxon>
        <taxon>Microascales</taxon>
        <taxon>Microascaceae</taxon>
        <taxon>Cephalotrichum</taxon>
    </lineage>
</organism>
<feature type="transmembrane region" description="Helical" evidence="4">
    <location>
        <begin position="465"/>
        <end position="487"/>
    </location>
</feature>
<reference evidence="6" key="1">
    <citation type="submission" date="2018-03" db="EMBL/GenBank/DDBJ databases">
        <authorList>
            <person name="Guldener U."/>
        </authorList>
    </citation>
    <scope>NUCLEOTIDE SEQUENCE</scope>
</reference>
<feature type="compositionally biased region" description="Pro residues" evidence="3">
    <location>
        <begin position="538"/>
        <end position="547"/>
    </location>
</feature>
<keyword evidence="1" id="KW-0880">Kelch repeat</keyword>
<comment type="caution">
    <text evidence="6">The sequence shown here is derived from an EMBL/GenBank/DDBJ whole genome shotgun (WGS) entry which is preliminary data.</text>
</comment>
<protein>
    <recommendedName>
        <fullName evidence="8">Kelch repeat-containing protein</fullName>
    </recommendedName>
</protein>
<proteinExistence type="predicted"/>
<evidence type="ECO:0000256" key="4">
    <source>
        <dbReference type="SAM" id="Phobius"/>
    </source>
</evidence>